<organism evidence="2 3">
    <name type="scientific">Hominilimicola fabiformis</name>
    <dbReference type="NCBI Taxonomy" id="2885356"/>
    <lineage>
        <taxon>Bacteria</taxon>
        <taxon>Bacillati</taxon>
        <taxon>Bacillota</taxon>
        <taxon>Clostridia</taxon>
        <taxon>Eubacteriales</taxon>
        <taxon>Oscillospiraceae</taxon>
        <taxon>Hominilimicola</taxon>
    </lineage>
</organism>
<dbReference type="EMBL" id="JAJEQM010000002">
    <property type="protein sequence ID" value="MCC2209490.1"/>
    <property type="molecule type" value="Genomic_DNA"/>
</dbReference>
<evidence type="ECO:0000313" key="2">
    <source>
        <dbReference type="EMBL" id="MCC2209490.1"/>
    </source>
</evidence>
<keyword evidence="1" id="KW-0812">Transmembrane</keyword>
<dbReference type="Proteomes" id="UP001198242">
    <property type="component" value="Unassembled WGS sequence"/>
</dbReference>
<comment type="caution">
    <text evidence="2">The sequence shown here is derived from an EMBL/GenBank/DDBJ whole genome shotgun (WGS) entry which is preliminary data.</text>
</comment>
<dbReference type="RefSeq" id="WP_022229912.1">
    <property type="nucleotide sequence ID" value="NZ_JAJEQM010000002.1"/>
</dbReference>
<keyword evidence="3" id="KW-1185">Reference proteome</keyword>
<evidence type="ECO:0000313" key="3">
    <source>
        <dbReference type="Proteomes" id="UP001198242"/>
    </source>
</evidence>
<gene>
    <name evidence="2" type="ORF">LKE05_01605</name>
</gene>
<sequence>MNKYDWKNAFPKPSENFHNKLCMTLDSFEKENVKMKKVSFKKSIIIAAAVLAVGTVAFASKGAVNYVMGSTSSKPDYTNIPATETLNKNVGFSPKIVEQFSNGYTFKGGHNGKNKYVDEENGTEEKYKSFMADYEKDGDKVMLSADTYADSHKDRGNSEVSDYNGIAIAYISYVNKVVPADYQQTEQDMKDEESGKYVFSYGAEKVEISQVQGVEWEQDGIYYNITAIDSPLDKQGLINMAKEVIDN</sequence>
<keyword evidence="1" id="KW-0472">Membrane</keyword>
<evidence type="ECO:0000256" key="1">
    <source>
        <dbReference type="SAM" id="Phobius"/>
    </source>
</evidence>
<protein>
    <submittedName>
        <fullName evidence="2">Signal peptide protein</fullName>
    </submittedName>
</protein>
<keyword evidence="1" id="KW-1133">Transmembrane helix</keyword>
<name>A0AAE3DX84_9FIRM</name>
<feature type="transmembrane region" description="Helical" evidence="1">
    <location>
        <begin position="44"/>
        <end position="64"/>
    </location>
</feature>
<dbReference type="AlphaFoldDB" id="A0AAE3DX84"/>
<reference evidence="2 3" key="1">
    <citation type="submission" date="2021-10" db="EMBL/GenBank/DDBJ databases">
        <title>Anaerobic single-cell dispensing facilitates the cultivation of human gut bacteria.</title>
        <authorList>
            <person name="Afrizal A."/>
        </authorList>
    </citation>
    <scope>NUCLEOTIDE SEQUENCE [LARGE SCALE GENOMIC DNA]</scope>
    <source>
        <strain evidence="2 3">CLA-AA-H232</strain>
    </source>
</reference>
<accession>A0AAE3DX84</accession>
<proteinExistence type="predicted"/>